<dbReference type="InterPro" id="IPR000242">
    <property type="entry name" value="PTP_cat"/>
</dbReference>
<keyword evidence="3" id="KW-0675">Receptor</keyword>
<dbReference type="AlphaFoldDB" id="K1PM45"/>
<dbReference type="PRINTS" id="PR00700">
    <property type="entry name" value="PRTYPHPHTASE"/>
</dbReference>
<dbReference type="HOGENOM" id="CLU_584299_0_0_1"/>
<dbReference type="SMART" id="SM00404">
    <property type="entry name" value="PTPc_motif"/>
    <property type="match status" value="1"/>
</dbReference>
<dbReference type="InterPro" id="IPR029021">
    <property type="entry name" value="Prot-tyrosine_phosphatase-like"/>
</dbReference>
<dbReference type="InParanoid" id="K1PM45"/>
<evidence type="ECO:0000259" key="1">
    <source>
        <dbReference type="PROSITE" id="PS50055"/>
    </source>
</evidence>
<dbReference type="InterPro" id="IPR000387">
    <property type="entry name" value="Tyr_Pase_dom"/>
</dbReference>
<dbReference type="SMART" id="SM00194">
    <property type="entry name" value="PTPc"/>
    <property type="match status" value="1"/>
</dbReference>
<name>K1PM45_MAGGI</name>
<dbReference type="PROSITE" id="PS50055">
    <property type="entry name" value="TYR_PHOSPHATASE_PTP"/>
    <property type="match status" value="1"/>
</dbReference>
<proteinExistence type="predicted"/>
<evidence type="ECO:0000259" key="2">
    <source>
        <dbReference type="PROSITE" id="PS50056"/>
    </source>
</evidence>
<dbReference type="PANTHER" id="PTHR19134">
    <property type="entry name" value="RECEPTOR-TYPE TYROSINE-PROTEIN PHOSPHATASE"/>
    <property type="match status" value="1"/>
</dbReference>
<dbReference type="PANTHER" id="PTHR19134:SF449">
    <property type="entry name" value="TYROSINE-PROTEIN PHOSPHATASE 1"/>
    <property type="match status" value="1"/>
</dbReference>
<dbReference type="GO" id="GO:0004725">
    <property type="term" value="F:protein tyrosine phosphatase activity"/>
    <property type="evidence" value="ECO:0007669"/>
    <property type="project" value="InterPro"/>
</dbReference>
<dbReference type="Gene3D" id="3.90.190.10">
    <property type="entry name" value="Protein tyrosine phosphatase superfamily"/>
    <property type="match status" value="3"/>
</dbReference>
<dbReference type="EMBL" id="JH818692">
    <property type="protein sequence ID" value="EKC22798.1"/>
    <property type="molecule type" value="Genomic_DNA"/>
</dbReference>
<gene>
    <name evidence="3" type="ORF">CGI_10001462</name>
</gene>
<evidence type="ECO:0000313" key="3">
    <source>
        <dbReference type="EMBL" id="EKC22798.1"/>
    </source>
</evidence>
<dbReference type="PROSITE" id="PS50056">
    <property type="entry name" value="TYR_PHOSPHATASE_2"/>
    <property type="match status" value="1"/>
</dbReference>
<dbReference type="InterPro" id="IPR003595">
    <property type="entry name" value="Tyr_Pase_cat"/>
</dbReference>
<dbReference type="Pfam" id="PF00102">
    <property type="entry name" value="Y_phosphatase"/>
    <property type="match status" value="3"/>
</dbReference>
<reference evidence="3" key="1">
    <citation type="journal article" date="2012" name="Nature">
        <title>The oyster genome reveals stress adaptation and complexity of shell formation.</title>
        <authorList>
            <person name="Zhang G."/>
            <person name="Fang X."/>
            <person name="Guo X."/>
            <person name="Li L."/>
            <person name="Luo R."/>
            <person name="Xu F."/>
            <person name="Yang P."/>
            <person name="Zhang L."/>
            <person name="Wang X."/>
            <person name="Qi H."/>
            <person name="Xiong Z."/>
            <person name="Que H."/>
            <person name="Xie Y."/>
            <person name="Holland P.W."/>
            <person name="Paps J."/>
            <person name="Zhu Y."/>
            <person name="Wu F."/>
            <person name="Chen Y."/>
            <person name="Wang J."/>
            <person name="Peng C."/>
            <person name="Meng J."/>
            <person name="Yang L."/>
            <person name="Liu J."/>
            <person name="Wen B."/>
            <person name="Zhang N."/>
            <person name="Huang Z."/>
            <person name="Zhu Q."/>
            <person name="Feng Y."/>
            <person name="Mount A."/>
            <person name="Hedgecock D."/>
            <person name="Xu Z."/>
            <person name="Liu Y."/>
            <person name="Domazet-Loso T."/>
            <person name="Du Y."/>
            <person name="Sun X."/>
            <person name="Zhang S."/>
            <person name="Liu B."/>
            <person name="Cheng P."/>
            <person name="Jiang X."/>
            <person name="Li J."/>
            <person name="Fan D."/>
            <person name="Wang W."/>
            <person name="Fu W."/>
            <person name="Wang T."/>
            <person name="Wang B."/>
            <person name="Zhang J."/>
            <person name="Peng Z."/>
            <person name="Li Y."/>
            <person name="Li N."/>
            <person name="Wang J."/>
            <person name="Chen M."/>
            <person name="He Y."/>
            <person name="Tan F."/>
            <person name="Song X."/>
            <person name="Zheng Q."/>
            <person name="Huang R."/>
            <person name="Yang H."/>
            <person name="Du X."/>
            <person name="Chen L."/>
            <person name="Yang M."/>
            <person name="Gaffney P.M."/>
            <person name="Wang S."/>
            <person name="Luo L."/>
            <person name="She Z."/>
            <person name="Ming Y."/>
            <person name="Huang W."/>
            <person name="Zhang S."/>
            <person name="Huang B."/>
            <person name="Zhang Y."/>
            <person name="Qu T."/>
            <person name="Ni P."/>
            <person name="Miao G."/>
            <person name="Wang J."/>
            <person name="Wang Q."/>
            <person name="Steinberg C.E."/>
            <person name="Wang H."/>
            <person name="Li N."/>
            <person name="Qian L."/>
            <person name="Zhang G."/>
            <person name="Li Y."/>
            <person name="Yang H."/>
            <person name="Liu X."/>
            <person name="Wang J."/>
            <person name="Yin Y."/>
            <person name="Wang J."/>
        </authorList>
    </citation>
    <scope>NUCLEOTIDE SEQUENCE [LARGE SCALE GENOMIC DNA]</scope>
    <source>
        <strain evidence="3">05x7-T-G4-1.051#20</strain>
    </source>
</reference>
<protein>
    <submittedName>
        <fullName evidence="3">Receptor-type tyrosine-protein phosphatase epsilon</fullName>
    </submittedName>
</protein>
<sequence>MSTVGVLADVTVEFKARHVKKNVTPGNMGGIVSNTVVIVNIETSVTMSTDSVWKDALQDTMDHFVLNGDKGIKCKDDDVDIDEKIHEENPYGDFYINEEPLMDIAIEQLWNVIEEKSKNEDDGFKKEYAAKCVQYWPDIDKTVHCDIFSLITLDEREYANYCIRKVKVDNKKQNESRTISQYHYTAWPDHGTPDPLCLLLFHNHEQYKTIFLTLHEMLKAPVTVQNTTEFLKKLQITKTDNPVNISLLRKEYQTLLSVRLHYKDEDYKMALQYRDYSLIRPLDKYIIYLSSSAANRENYINAITLPSFSDQNAFIITNYPKPGDAVDFLRLITDFESEVVVSMEPLINEKHNGDTTYSIELAEPVIELSPNGSRAVSQILGLVNFAKNIETGHPITVISKDGAALCGVFCAVYNLIQQLTMDDEVDVFSVVRLLQTRRPELCSSMEEYTLIHDALRSFIESRKGKQFI</sequence>
<feature type="domain" description="Tyrosine-protein phosphatase" evidence="1">
    <location>
        <begin position="57"/>
        <end position="458"/>
    </location>
</feature>
<feature type="domain" description="Tyrosine specific protein phosphatases" evidence="2">
    <location>
        <begin position="380"/>
        <end position="449"/>
    </location>
</feature>
<accession>K1PM45</accession>
<dbReference type="InterPro" id="IPR050348">
    <property type="entry name" value="Protein-Tyr_Phosphatase"/>
</dbReference>
<organism evidence="3">
    <name type="scientific">Magallana gigas</name>
    <name type="common">Pacific oyster</name>
    <name type="synonym">Crassostrea gigas</name>
    <dbReference type="NCBI Taxonomy" id="29159"/>
    <lineage>
        <taxon>Eukaryota</taxon>
        <taxon>Metazoa</taxon>
        <taxon>Spiralia</taxon>
        <taxon>Lophotrochozoa</taxon>
        <taxon>Mollusca</taxon>
        <taxon>Bivalvia</taxon>
        <taxon>Autobranchia</taxon>
        <taxon>Pteriomorphia</taxon>
        <taxon>Ostreida</taxon>
        <taxon>Ostreoidea</taxon>
        <taxon>Ostreidae</taxon>
        <taxon>Magallana</taxon>
    </lineage>
</organism>
<dbReference type="SUPFAM" id="SSF52799">
    <property type="entry name" value="(Phosphotyrosine protein) phosphatases II"/>
    <property type="match status" value="2"/>
</dbReference>